<feature type="domain" description="Putative auto-transporter adhesin head GIN" evidence="2">
    <location>
        <begin position="38"/>
        <end position="219"/>
    </location>
</feature>
<dbReference type="Gene3D" id="2.160.20.120">
    <property type="match status" value="1"/>
</dbReference>
<dbReference type="PROSITE" id="PS51257">
    <property type="entry name" value="PROKAR_LIPOPROTEIN"/>
    <property type="match status" value="1"/>
</dbReference>
<comment type="caution">
    <text evidence="3">The sequence shown here is derived from an EMBL/GenBank/DDBJ whole genome shotgun (WGS) entry which is preliminary data.</text>
</comment>
<feature type="signal peptide" evidence="1">
    <location>
        <begin position="1"/>
        <end position="20"/>
    </location>
</feature>
<accession>A0A081PD13</accession>
<dbReference type="eggNOG" id="COG3595">
    <property type="taxonomic scope" value="Bacteria"/>
</dbReference>
<evidence type="ECO:0000313" key="3">
    <source>
        <dbReference type="EMBL" id="KEQ28586.1"/>
    </source>
</evidence>
<evidence type="ECO:0000313" key="4">
    <source>
        <dbReference type="Proteomes" id="UP000028007"/>
    </source>
</evidence>
<evidence type="ECO:0000259" key="2">
    <source>
        <dbReference type="Pfam" id="PF10988"/>
    </source>
</evidence>
<dbReference type="AlphaFoldDB" id="A0A081PD13"/>
<dbReference type="OrthoDB" id="5585143at2"/>
<name>A0A081PD13_9SPHI</name>
<reference evidence="3 4" key="1">
    <citation type="journal article" date="1992" name="Int. J. Syst. Bacteriol.">
        <title>Sphingobacterium antarcticus sp. nov. a Psychrotrophic Bacterium from the Soils of Schirmacher Oasis, Antarctica.</title>
        <authorList>
            <person name="Shivaji S."/>
            <person name="Ray M.K."/>
            <person name="Rao N.S."/>
            <person name="Saiserr L."/>
            <person name="Jagannadham M.V."/>
            <person name="Kumar G.S."/>
            <person name="Reddy G."/>
            <person name="Bhargava P.M."/>
        </authorList>
    </citation>
    <scope>NUCLEOTIDE SEQUENCE [LARGE SCALE GENOMIC DNA]</scope>
    <source>
        <strain evidence="3 4">4BY</strain>
    </source>
</reference>
<evidence type="ECO:0000256" key="1">
    <source>
        <dbReference type="SAM" id="SignalP"/>
    </source>
</evidence>
<organism evidence="3 4">
    <name type="scientific">Pedobacter antarcticus 4BY</name>
    <dbReference type="NCBI Taxonomy" id="1358423"/>
    <lineage>
        <taxon>Bacteria</taxon>
        <taxon>Pseudomonadati</taxon>
        <taxon>Bacteroidota</taxon>
        <taxon>Sphingobacteriia</taxon>
        <taxon>Sphingobacteriales</taxon>
        <taxon>Sphingobacteriaceae</taxon>
        <taxon>Pedobacter</taxon>
    </lineage>
</organism>
<feature type="chain" id="PRO_5001761739" description="Putative auto-transporter adhesin head GIN domain-containing protein" evidence="1">
    <location>
        <begin position="21"/>
        <end position="236"/>
    </location>
</feature>
<dbReference type="InterPro" id="IPR021255">
    <property type="entry name" value="DUF2807"/>
</dbReference>
<gene>
    <name evidence="3" type="ORF">N180_12345</name>
</gene>
<dbReference type="RefSeq" id="WP_051760198.1">
    <property type="nucleotide sequence ID" value="NZ_JNFF01000111.1"/>
</dbReference>
<dbReference type="Pfam" id="PF10988">
    <property type="entry name" value="DUF2807"/>
    <property type="match status" value="1"/>
</dbReference>
<proteinExistence type="predicted"/>
<keyword evidence="1" id="KW-0732">Signal</keyword>
<keyword evidence="4" id="KW-1185">Reference proteome</keyword>
<dbReference type="Proteomes" id="UP000028007">
    <property type="component" value="Unassembled WGS sequence"/>
</dbReference>
<protein>
    <recommendedName>
        <fullName evidence="2">Putative auto-transporter adhesin head GIN domain-containing protein</fullName>
    </recommendedName>
</protein>
<dbReference type="EMBL" id="JNFF01000111">
    <property type="protein sequence ID" value="KEQ28586.1"/>
    <property type="molecule type" value="Genomic_DNA"/>
</dbReference>
<sequence>MKKRFLYLLILPLIFSACQSECPQASGTISHRGVQLKPFDQISLEGPLKLVLNQDSTFMVRTQADSNAVDLVKIKVNGEKLVVSLKADAYCGTDTIVVVAGIGDLKKLEIGKAGRVETASRIVVNNLELKTTDANSVDLELNAGKLVTTTDGSADIRLSGQAGTHQLKSKGSLNLEAFNFITGIYDLNIDGMGKLKINVLNELKVKTSGASEIYYKGNPAKVEEKKSGTSRLEKVN</sequence>